<feature type="compositionally biased region" description="Basic and acidic residues" evidence="1">
    <location>
        <begin position="28"/>
        <end position="46"/>
    </location>
</feature>
<evidence type="ECO:0000256" key="1">
    <source>
        <dbReference type="SAM" id="MobiDB-lite"/>
    </source>
</evidence>
<feature type="compositionally biased region" description="Low complexity" evidence="1">
    <location>
        <begin position="255"/>
        <end position="278"/>
    </location>
</feature>
<protein>
    <submittedName>
        <fullName evidence="2">Short-chain dehydrogenase/reductase SDR</fullName>
    </submittedName>
</protein>
<organism evidence="2">
    <name type="scientific">uncultured Mycobacteriales bacterium</name>
    <dbReference type="NCBI Taxonomy" id="581187"/>
    <lineage>
        <taxon>Bacteria</taxon>
        <taxon>Bacillati</taxon>
        <taxon>Actinomycetota</taxon>
        <taxon>Actinomycetes</taxon>
        <taxon>Mycobacteriales</taxon>
        <taxon>environmental samples</taxon>
    </lineage>
</organism>
<feature type="compositionally biased region" description="Basic and acidic residues" evidence="1">
    <location>
        <begin position="223"/>
        <end position="232"/>
    </location>
</feature>
<feature type="region of interest" description="Disordered" evidence="1">
    <location>
        <begin position="205"/>
        <end position="297"/>
    </location>
</feature>
<feature type="region of interest" description="Disordered" evidence="1">
    <location>
        <begin position="1"/>
        <end position="169"/>
    </location>
</feature>
<feature type="non-terminal residue" evidence="2">
    <location>
        <position position="1"/>
    </location>
</feature>
<dbReference type="EMBL" id="CADCTP010000083">
    <property type="protein sequence ID" value="CAA9227519.1"/>
    <property type="molecule type" value="Genomic_DNA"/>
</dbReference>
<feature type="compositionally biased region" description="Basic residues" evidence="1">
    <location>
        <begin position="125"/>
        <end position="134"/>
    </location>
</feature>
<evidence type="ECO:0000313" key="2">
    <source>
        <dbReference type="EMBL" id="CAA9227519.1"/>
    </source>
</evidence>
<dbReference type="AlphaFoldDB" id="A0A6J4HPL9"/>
<reference evidence="2" key="1">
    <citation type="submission" date="2020-02" db="EMBL/GenBank/DDBJ databases">
        <authorList>
            <person name="Meier V. D."/>
        </authorList>
    </citation>
    <scope>NUCLEOTIDE SEQUENCE</scope>
    <source>
        <strain evidence="2">AVDCRST_MAG41</strain>
    </source>
</reference>
<feature type="compositionally biased region" description="Basic residues" evidence="1">
    <location>
        <begin position="147"/>
        <end position="157"/>
    </location>
</feature>
<feature type="non-terminal residue" evidence="2">
    <location>
        <position position="297"/>
    </location>
</feature>
<feature type="compositionally biased region" description="Basic residues" evidence="1">
    <location>
        <begin position="58"/>
        <end position="71"/>
    </location>
</feature>
<feature type="compositionally biased region" description="Basic and acidic residues" evidence="1">
    <location>
        <begin position="242"/>
        <end position="252"/>
    </location>
</feature>
<name>A0A6J4HPL9_9ACTN</name>
<accession>A0A6J4HPL9</accession>
<feature type="compositionally biased region" description="Basic and acidic residues" evidence="1">
    <location>
        <begin position="91"/>
        <end position="107"/>
    </location>
</feature>
<feature type="compositionally biased region" description="Basic residues" evidence="1">
    <location>
        <begin position="282"/>
        <end position="297"/>
    </location>
</feature>
<gene>
    <name evidence="2" type="ORF">AVDCRST_MAG41-989</name>
</gene>
<feature type="compositionally biased region" description="Basic and acidic residues" evidence="1">
    <location>
        <begin position="135"/>
        <end position="146"/>
    </location>
</feature>
<sequence>AGEPVHPAGPQRAARPAGRHRRAARPPGPDRRDGRAARPRRADLPRQRPAGGQAGGRDRRRLRHRPGRRAGVRPGGGRRPDLLPGVGGEGRPGDRTADRGRRPEGGHRARGPHRRAGLPAGDRPRGRRAGRHRHPGEQRRLPDGAARRHRRHHHRAVRPGAQDQPVRDVLAVQEGAAAPAGRRQHHQHLLHPVLPALPGAAGLRHHEGRHRQLHQGPGPAAGRARDPGELRRPRPGLDAADPGDHAGREHRGLRLGHPAGPRRAAGRARPGVRVLRLPGVQLRHRGGARRHRRPAPV</sequence>
<proteinExistence type="predicted"/>